<feature type="transmembrane region" description="Helical" evidence="14">
    <location>
        <begin position="133"/>
        <end position="157"/>
    </location>
</feature>
<reference evidence="15" key="1">
    <citation type="submission" date="2023-04" db="EMBL/GenBank/DDBJ databases">
        <title>Genome dynamics across the evolutionary transition to endosymbiosis.</title>
        <authorList>
            <person name="Siozios S."/>
            <person name="Nadal-Jimenez P."/>
            <person name="Azagi T."/>
            <person name="Sprong H."/>
            <person name="Frost C.L."/>
            <person name="Parratt S.R."/>
            <person name="Taylor G."/>
            <person name="Brettell L."/>
            <person name="Lew K.C."/>
            <person name="Croft L."/>
            <person name="King K.C."/>
            <person name="Brockhurst M.A."/>
            <person name="Hypsa V."/>
            <person name="Novakova E."/>
            <person name="Darby A.C."/>
            <person name="Hurst G.D.D."/>
        </authorList>
    </citation>
    <scope>NUCLEOTIDE SEQUENCE</scope>
    <source>
        <strain evidence="15">AIh</strain>
    </source>
</reference>
<feature type="transmembrane region" description="Helical" evidence="14">
    <location>
        <begin position="331"/>
        <end position="350"/>
    </location>
</feature>
<evidence type="ECO:0000256" key="9">
    <source>
        <dbReference type="ARBA" id="ARBA00034237"/>
    </source>
</evidence>
<comment type="function">
    <text evidence="13">Responsible for the transport of C4-dicarboxylates.</text>
</comment>
<dbReference type="Proteomes" id="UP001177597">
    <property type="component" value="Chromosome"/>
</dbReference>
<name>A0AA95GF56_9GAMM</name>
<keyword evidence="4 13" id="KW-1003">Cell membrane</keyword>
<feature type="transmembrane region" description="Helical" evidence="14">
    <location>
        <begin position="45"/>
        <end position="66"/>
    </location>
</feature>
<feature type="transmembrane region" description="Helical" evidence="14">
    <location>
        <begin position="169"/>
        <end position="195"/>
    </location>
</feature>
<comment type="catalytic activity">
    <reaction evidence="9">
        <text>L-aspartate(in) + succinate(out) = L-aspartate(out) + succinate(in)</text>
        <dbReference type="Rhea" id="RHEA:29343"/>
        <dbReference type="ChEBI" id="CHEBI:29991"/>
        <dbReference type="ChEBI" id="CHEBI:30031"/>
    </reaction>
    <physiologicalReaction direction="right-to-left" evidence="9">
        <dbReference type="Rhea" id="RHEA:29345"/>
    </physiologicalReaction>
</comment>
<evidence type="ECO:0000256" key="7">
    <source>
        <dbReference type="ARBA" id="ARBA00022989"/>
    </source>
</evidence>
<evidence type="ECO:0000256" key="6">
    <source>
        <dbReference type="ARBA" id="ARBA00022692"/>
    </source>
</evidence>
<dbReference type="NCBIfam" id="NF009136">
    <property type="entry name" value="PRK12489.1"/>
    <property type="match status" value="1"/>
</dbReference>
<feature type="transmembrane region" description="Helical" evidence="14">
    <location>
        <begin position="415"/>
        <end position="437"/>
    </location>
</feature>
<feature type="transmembrane region" description="Helical" evidence="14">
    <location>
        <begin position="232"/>
        <end position="248"/>
    </location>
</feature>
<keyword evidence="7 14" id="KW-1133">Transmembrane helix</keyword>
<evidence type="ECO:0000313" key="15">
    <source>
        <dbReference type="EMBL" id="WGL95814.1"/>
    </source>
</evidence>
<evidence type="ECO:0000256" key="13">
    <source>
        <dbReference type="PIRNR" id="PIRNR004539"/>
    </source>
</evidence>
<dbReference type="PANTHER" id="PTHR36106">
    <property type="entry name" value="ANAEROBIC C4-DICARBOXYLATE TRANSPORTER DCUB"/>
    <property type="match status" value="1"/>
</dbReference>
<evidence type="ECO:0000256" key="2">
    <source>
        <dbReference type="ARBA" id="ARBA00006413"/>
    </source>
</evidence>
<dbReference type="PANTHER" id="PTHR36106:SF2">
    <property type="entry name" value="C4-DICARBOXYLATE TRANSPORTER DCUA"/>
    <property type="match status" value="1"/>
</dbReference>
<keyword evidence="6 14" id="KW-0812">Transmembrane</keyword>
<comment type="catalytic activity">
    <reaction evidence="11">
        <text>fumarate(in) + succinate(out) = fumarate(out) + succinate(in)</text>
        <dbReference type="Rhea" id="RHEA:29323"/>
        <dbReference type="ChEBI" id="CHEBI:29806"/>
        <dbReference type="ChEBI" id="CHEBI:30031"/>
    </reaction>
    <physiologicalReaction direction="right-to-left" evidence="11">
        <dbReference type="Rhea" id="RHEA:29325"/>
    </physiologicalReaction>
</comment>
<evidence type="ECO:0000256" key="4">
    <source>
        <dbReference type="ARBA" id="ARBA00022475"/>
    </source>
</evidence>
<comment type="catalytic activity">
    <reaction evidence="12">
        <text>fumarate(in) + L-aspartate(out) = fumarate(out) + L-aspartate(in)</text>
        <dbReference type="Rhea" id="RHEA:72459"/>
        <dbReference type="ChEBI" id="CHEBI:29806"/>
        <dbReference type="ChEBI" id="CHEBI:29991"/>
    </reaction>
    <physiologicalReaction direction="left-to-right" evidence="12">
        <dbReference type="Rhea" id="RHEA:72460"/>
    </physiologicalReaction>
</comment>
<comment type="catalytic activity">
    <reaction evidence="10">
        <text>(S)-malate(in) + succinate(out) = (S)-malate(out) + succinate(in)</text>
        <dbReference type="Rhea" id="RHEA:29327"/>
        <dbReference type="ChEBI" id="CHEBI:15589"/>
        <dbReference type="ChEBI" id="CHEBI:30031"/>
    </reaction>
    <physiologicalReaction direction="right-to-left" evidence="10">
        <dbReference type="Rhea" id="RHEA:29329"/>
    </physiologicalReaction>
</comment>
<dbReference type="PIRSF" id="PIRSF004539">
    <property type="entry name" value="C4-dicrbxl_trns"/>
    <property type="match status" value="1"/>
</dbReference>
<dbReference type="GO" id="GO:0015556">
    <property type="term" value="F:C4-dicarboxylate transmembrane transporter activity"/>
    <property type="evidence" value="ECO:0007669"/>
    <property type="project" value="InterPro"/>
</dbReference>
<feature type="transmembrane region" description="Helical" evidence="14">
    <location>
        <begin position="86"/>
        <end position="112"/>
    </location>
</feature>
<dbReference type="RefSeq" id="WP_280629564.1">
    <property type="nucleotide sequence ID" value="NZ_CP123498.1"/>
</dbReference>
<evidence type="ECO:0000256" key="8">
    <source>
        <dbReference type="ARBA" id="ARBA00023136"/>
    </source>
</evidence>
<evidence type="ECO:0000256" key="11">
    <source>
        <dbReference type="ARBA" id="ARBA00034287"/>
    </source>
</evidence>
<dbReference type="InterPro" id="IPR004668">
    <property type="entry name" value="Anaer_Dcu_memb_transpt"/>
</dbReference>
<evidence type="ECO:0000256" key="1">
    <source>
        <dbReference type="ARBA" id="ARBA00004429"/>
    </source>
</evidence>
<dbReference type="GO" id="GO:0005886">
    <property type="term" value="C:plasma membrane"/>
    <property type="evidence" value="ECO:0007669"/>
    <property type="project" value="UniProtKB-SubCell"/>
</dbReference>
<gene>
    <name evidence="15" type="ORF">QE207_04215</name>
</gene>
<dbReference type="NCBIfam" id="TIGR00770">
    <property type="entry name" value="Dcu"/>
    <property type="match status" value="1"/>
</dbReference>
<evidence type="ECO:0000256" key="10">
    <source>
        <dbReference type="ARBA" id="ARBA00034284"/>
    </source>
</evidence>
<evidence type="ECO:0000256" key="12">
    <source>
        <dbReference type="ARBA" id="ARBA00036117"/>
    </source>
</evidence>
<feature type="transmembrane region" description="Helical" evidence="14">
    <location>
        <begin position="294"/>
        <end position="311"/>
    </location>
</feature>
<keyword evidence="5 13" id="KW-0997">Cell inner membrane</keyword>
<comment type="subcellular location">
    <subcellularLocation>
        <location evidence="1 13">Cell inner membrane</location>
        <topology evidence="1 13">Multi-pass membrane protein</topology>
    </subcellularLocation>
</comment>
<proteinExistence type="inferred from homology"/>
<dbReference type="EMBL" id="CP123498">
    <property type="protein sequence ID" value="WGL95814.1"/>
    <property type="molecule type" value="Genomic_DNA"/>
</dbReference>
<feature type="transmembrane region" description="Helical" evidence="14">
    <location>
        <begin position="260"/>
        <end position="282"/>
    </location>
</feature>
<organism evidence="15 16">
    <name type="scientific">Arsenophonus nasoniae</name>
    <name type="common">son-killer infecting Nasonia vitripennis</name>
    <dbReference type="NCBI Taxonomy" id="638"/>
    <lineage>
        <taxon>Bacteria</taxon>
        <taxon>Pseudomonadati</taxon>
        <taxon>Pseudomonadota</taxon>
        <taxon>Gammaproteobacteria</taxon>
        <taxon>Enterobacterales</taxon>
        <taxon>Morganellaceae</taxon>
        <taxon>Arsenophonus</taxon>
    </lineage>
</organism>
<dbReference type="Pfam" id="PF03605">
    <property type="entry name" value="DcuA_DcuB"/>
    <property type="match status" value="1"/>
</dbReference>
<dbReference type="AlphaFoldDB" id="A0AA95GF56"/>
<evidence type="ECO:0000256" key="5">
    <source>
        <dbReference type="ARBA" id="ARBA00022519"/>
    </source>
</evidence>
<feature type="transmembrane region" description="Helical" evidence="14">
    <location>
        <begin position="6"/>
        <end position="33"/>
    </location>
</feature>
<accession>A0AA95GF56</accession>
<protein>
    <recommendedName>
        <fullName evidence="13">C4-dicarboxylate transporter</fullName>
    </recommendedName>
</protein>
<keyword evidence="8 13" id="KW-0472">Membrane</keyword>
<feature type="transmembrane region" description="Helical" evidence="14">
    <location>
        <begin position="362"/>
        <end position="386"/>
    </location>
</feature>
<evidence type="ECO:0000256" key="14">
    <source>
        <dbReference type="SAM" id="Phobius"/>
    </source>
</evidence>
<dbReference type="NCBIfam" id="NF006927">
    <property type="entry name" value="PRK09412.1"/>
    <property type="match status" value="1"/>
</dbReference>
<evidence type="ECO:0000256" key="3">
    <source>
        <dbReference type="ARBA" id="ARBA00022448"/>
    </source>
</evidence>
<evidence type="ECO:0000313" key="16">
    <source>
        <dbReference type="Proteomes" id="UP001177597"/>
    </source>
</evidence>
<sequence>MLAVEFIIVLLAIFLGARLGSIGIGFAGGLGVLMLAMLGVKPGTIPYDVISIIMAVIAAISAMQIAGGLDYLVDQTEKLLRKNPKYITILATIVTYFLTLFAGTGNISLATLPVIAEVAKENGIKPCRPLSTAVVAAQIGITASPISAAVVYIASIMENPAMVSHTTSYISLLAILLPATFLAIVMMSFIISWCFDSKLADDQTYQQRLAAGLIELRGCQAKKIKAGAKKSVLFFLLGVICVVIFAMINSPSLGLIETPLMNTTNAILIIMLSVATLITLSCQVKTDAILNSSTFKAGMSACICILGVAWLGDTFVQANIDWIKATAGQLIHNHSWMLAVIFFICSALLYSQAATAKALMPMALALNVSPLTAIASFSAVSGLFVLPTYPTLVAAVQMDDTHTTRIGRFVFNHPFFIPGTIGVSLSVLFGFLFGSIIL</sequence>
<comment type="similarity">
    <text evidence="2 13">Belongs to the DcuA/DcuB transporter (TC 2.A.13.1) family.</text>
</comment>
<keyword evidence="3 13" id="KW-0813">Transport</keyword>